<dbReference type="AlphaFoldDB" id="A0AAD7XNI9"/>
<keyword evidence="6" id="KW-0378">Hydrolase</keyword>
<feature type="region of interest" description="Disordered" evidence="8">
    <location>
        <begin position="310"/>
        <end position="341"/>
    </location>
</feature>
<dbReference type="InterPro" id="IPR050164">
    <property type="entry name" value="Peptidase_C19"/>
</dbReference>
<dbReference type="GO" id="GO:0005634">
    <property type="term" value="C:nucleus"/>
    <property type="evidence" value="ECO:0007669"/>
    <property type="project" value="TreeGrafter"/>
</dbReference>
<gene>
    <name evidence="10" type="ORF">CTAYLR_010593</name>
</gene>
<keyword evidence="4" id="KW-0645">Protease</keyword>
<dbReference type="PANTHER" id="PTHR24006:SF758">
    <property type="entry name" value="UBIQUITIN CARBOXYL-TERMINAL HYDROLASE 36"/>
    <property type="match status" value="1"/>
</dbReference>
<dbReference type="InterPro" id="IPR001394">
    <property type="entry name" value="Peptidase_C19_UCH"/>
</dbReference>
<dbReference type="EC" id="3.4.19.12" evidence="3"/>
<keyword evidence="7" id="KW-0788">Thiol protease</keyword>
<comment type="caution">
    <text evidence="10">The sequence shown here is derived from an EMBL/GenBank/DDBJ whole genome shotgun (WGS) entry which is preliminary data.</text>
</comment>
<evidence type="ECO:0000313" key="11">
    <source>
        <dbReference type="Proteomes" id="UP001230188"/>
    </source>
</evidence>
<evidence type="ECO:0000256" key="2">
    <source>
        <dbReference type="ARBA" id="ARBA00009085"/>
    </source>
</evidence>
<comment type="similarity">
    <text evidence="2">Belongs to the peptidase C19 family.</text>
</comment>
<evidence type="ECO:0000256" key="4">
    <source>
        <dbReference type="ARBA" id="ARBA00022670"/>
    </source>
</evidence>
<dbReference type="PROSITE" id="PS00973">
    <property type="entry name" value="USP_2"/>
    <property type="match status" value="1"/>
</dbReference>
<feature type="domain" description="USP" evidence="9">
    <location>
        <begin position="27"/>
        <end position="279"/>
    </location>
</feature>
<comment type="catalytic activity">
    <reaction evidence="1">
        <text>Thiol-dependent hydrolysis of ester, thioester, amide, peptide and isopeptide bonds formed by the C-terminal Gly of ubiquitin (a 76-residue protein attached to proteins as an intracellular targeting signal).</text>
        <dbReference type="EC" id="3.4.19.12"/>
    </reaction>
</comment>
<dbReference type="GO" id="GO:0006508">
    <property type="term" value="P:proteolysis"/>
    <property type="evidence" value="ECO:0007669"/>
    <property type="project" value="UniProtKB-KW"/>
</dbReference>
<keyword evidence="11" id="KW-1185">Reference proteome</keyword>
<dbReference type="Pfam" id="PF00443">
    <property type="entry name" value="UCH"/>
    <property type="match status" value="1"/>
</dbReference>
<dbReference type="InterPro" id="IPR038765">
    <property type="entry name" value="Papain-like_cys_pep_sf"/>
</dbReference>
<dbReference type="Gene3D" id="3.90.70.10">
    <property type="entry name" value="Cysteine proteinases"/>
    <property type="match status" value="1"/>
</dbReference>
<evidence type="ECO:0000256" key="5">
    <source>
        <dbReference type="ARBA" id="ARBA00022786"/>
    </source>
</evidence>
<evidence type="ECO:0000256" key="7">
    <source>
        <dbReference type="ARBA" id="ARBA00022807"/>
    </source>
</evidence>
<proteinExistence type="inferred from homology"/>
<evidence type="ECO:0000313" key="10">
    <source>
        <dbReference type="EMBL" id="KAJ8606055.1"/>
    </source>
</evidence>
<dbReference type="GO" id="GO:0016579">
    <property type="term" value="P:protein deubiquitination"/>
    <property type="evidence" value="ECO:0007669"/>
    <property type="project" value="InterPro"/>
</dbReference>
<dbReference type="PROSITE" id="PS50235">
    <property type="entry name" value="USP_3"/>
    <property type="match status" value="1"/>
</dbReference>
<evidence type="ECO:0000256" key="6">
    <source>
        <dbReference type="ARBA" id="ARBA00022801"/>
    </source>
</evidence>
<dbReference type="EMBL" id="JAQMWT010000298">
    <property type="protein sequence ID" value="KAJ8606055.1"/>
    <property type="molecule type" value="Genomic_DNA"/>
</dbReference>
<evidence type="ECO:0000259" key="9">
    <source>
        <dbReference type="PROSITE" id="PS50235"/>
    </source>
</evidence>
<keyword evidence="5" id="KW-0833">Ubl conjugation pathway</keyword>
<accession>A0AAD7XNI9</accession>
<dbReference type="PROSITE" id="PS00972">
    <property type="entry name" value="USP_1"/>
    <property type="match status" value="1"/>
</dbReference>
<evidence type="ECO:0000256" key="3">
    <source>
        <dbReference type="ARBA" id="ARBA00012759"/>
    </source>
</evidence>
<dbReference type="SUPFAM" id="SSF54001">
    <property type="entry name" value="Cysteine proteinases"/>
    <property type="match status" value="1"/>
</dbReference>
<dbReference type="InterPro" id="IPR018200">
    <property type="entry name" value="USP_CS"/>
</dbReference>
<evidence type="ECO:0000256" key="8">
    <source>
        <dbReference type="SAM" id="MobiDB-lite"/>
    </source>
</evidence>
<organism evidence="10 11">
    <name type="scientific">Chrysophaeum taylorii</name>
    <dbReference type="NCBI Taxonomy" id="2483200"/>
    <lineage>
        <taxon>Eukaryota</taxon>
        <taxon>Sar</taxon>
        <taxon>Stramenopiles</taxon>
        <taxon>Ochrophyta</taxon>
        <taxon>Pelagophyceae</taxon>
        <taxon>Pelagomonadales</taxon>
        <taxon>Pelagomonadaceae</taxon>
        <taxon>Chrysophaeum</taxon>
    </lineage>
</organism>
<sequence length="361" mass="41013">MMRRVEFVAAVRPEAGGLPAAPPGARPGLRNGGNTCYLNAVVQCLAHLPLRLEVPLRAEKPFVAAALRDVIRRRDPAALIARLADMGFSRTQHDAHEFLRALVDAAGDGFTPNPFEVFGGVLASTLLCPCGHQSRSLEPFHDLSVEPRNTVDESLRSFLASETLDRENSWFCEKCRRRVRAVKTLRISKAPEVLVIHLKRYSGRGKIDRHVAFAGGVRDYALRAVLVHDGRTAVSGHYASFCRDQQEGAWYLFDDERVARVDENTVFSQQAYILFYVKKKQQQRPARPFFHAKRRRRWILIVPTCRRRRRESHGEVEAEDPRDQDEDAPPPPTKSPFHAAPYDYWDAALDKPRLSKKLKKF</sequence>
<feature type="compositionally biased region" description="Basic and acidic residues" evidence="8">
    <location>
        <begin position="312"/>
        <end position="321"/>
    </location>
</feature>
<name>A0AAD7XNI9_9STRA</name>
<dbReference type="InterPro" id="IPR028889">
    <property type="entry name" value="USP"/>
</dbReference>
<dbReference type="GO" id="GO:0004843">
    <property type="term" value="F:cysteine-type deubiquitinase activity"/>
    <property type="evidence" value="ECO:0007669"/>
    <property type="project" value="UniProtKB-EC"/>
</dbReference>
<evidence type="ECO:0000256" key="1">
    <source>
        <dbReference type="ARBA" id="ARBA00000707"/>
    </source>
</evidence>
<protein>
    <recommendedName>
        <fullName evidence="3">ubiquitinyl hydrolase 1</fullName>
        <ecNumber evidence="3">3.4.19.12</ecNumber>
    </recommendedName>
</protein>
<dbReference type="PANTHER" id="PTHR24006">
    <property type="entry name" value="UBIQUITIN CARBOXYL-TERMINAL HYDROLASE"/>
    <property type="match status" value="1"/>
</dbReference>
<dbReference type="GO" id="GO:0005829">
    <property type="term" value="C:cytosol"/>
    <property type="evidence" value="ECO:0007669"/>
    <property type="project" value="TreeGrafter"/>
</dbReference>
<dbReference type="Proteomes" id="UP001230188">
    <property type="component" value="Unassembled WGS sequence"/>
</dbReference>
<reference evidence="10" key="1">
    <citation type="submission" date="2023-01" db="EMBL/GenBank/DDBJ databases">
        <title>Metagenome sequencing of chrysophaentin producing Chrysophaeum taylorii.</title>
        <authorList>
            <person name="Davison J."/>
            <person name="Bewley C."/>
        </authorList>
    </citation>
    <scope>NUCLEOTIDE SEQUENCE</scope>
    <source>
        <strain evidence="10">NIES-1699</strain>
    </source>
</reference>